<dbReference type="InterPro" id="IPR036291">
    <property type="entry name" value="NAD(P)-bd_dom_sf"/>
</dbReference>
<keyword evidence="4" id="KW-0677">Repeat</keyword>
<gene>
    <name evidence="11" type="ORF">GRF29_161g1276295</name>
</gene>
<dbReference type="GO" id="GO:0006633">
    <property type="term" value="P:fatty acid biosynthetic process"/>
    <property type="evidence" value="ECO:0007669"/>
    <property type="project" value="TreeGrafter"/>
</dbReference>
<dbReference type="SUPFAM" id="SSF47336">
    <property type="entry name" value="ACP-like"/>
    <property type="match status" value="1"/>
</dbReference>
<dbReference type="InterPro" id="IPR049900">
    <property type="entry name" value="PKS_mFAS_DH"/>
</dbReference>
<dbReference type="InterPro" id="IPR050091">
    <property type="entry name" value="PKS_NRPS_Biosynth_Enz"/>
</dbReference>
<dbReference type="PROSITE" id="PS00012">
    <property type="entry name" value="PHOSPHOPANTETHEINE"/>
    <property type="match status" value="1"/>
</dbReference>
<sequence length="1810" mass="196734">MPQNMHGGFDLPPTPVSVSEAFESQDWAPSHTSTQNTHDVAIVGMSCRAAGGNDTPEKLWKFLMAKKFASGEVPKKRWEPWLRRDPRNAPIIANTTSKGYFIDNLEDFDAGFFGISPKEAELMDPHQRLALELSWEALENAGIDPKRLAGSDTAVYMGVDSDDYSRLIMEDLPNIEAWSGIGTAYHGIPNRISYHLDLMGPSAAGECLDSTLMVANRADKRTVDAACASSLIAIHLGSQAILSGDSTVALCGGVNVLCAPGLTHMLDKAGALASDGICMSFDDDAHGYARGEGGAIIVLKKLSSAIADNDNILAVLKGTATAQDGKTNGIMAPNARAQEMVAEKALLRAGGLDPLTIGYVEAHATSTSLGDPTEIGAISRVYGKGRDSDSPCAIGSIKPNIGHLEAAAGAIGFVKAVLAVNKGELAPQTLLKKLNTRIDWETSGLSVIQEASKWPADSRVRRAAVCSYGYGGSVAHAIIEQGPASHQYVQDMAKERLQDMVTEPITLVLSSFQEKRLSIQALQLANWLVGEGREVNLRAVASTLAQRRAAQDYRTTFVVESHLEAIEALQLFAAGGSSQWITSSRVLGTSTERNVVWVFSGHGAQWANMGKELLQNPTFYRTIASLDEIVEREAGFSAMHALQEGYLGSASTIQVLTYLMQVGLAEVLRSKGVMPQAVMGHSTGEIAAAVVAGCLTLNEGALLVSRRARLYTQFEGYGGMALVNLSFSQVKATLKGRTDIVAAIASSPTSCVVSGEVAPLEQYLQHLAQRGTKTFRVKTNIAFHSPMLEKLVIPLEDALMGAITPRPAIVPIYSTSHADPRVEIVRDVDYWINNMVLPVRLDQAVSAAIEDGHRMFLEVSSHPIVVHSICETLANHGIDESAVFSVMKRDIPAERSVLQAVAQLHAAGASVDFETQLGTSSWATNVPGTPWVQRPYWKKVESGNTCDAQQHDVKKHTLLGQRTDVSGSGTRIFTTKLDEKTKPYPLTHPLDGTEIIPAAVYCNTFRHATNATVLRNLQLRIPTPMTADQREVQVVAQGDSLQLSSRLKSVKNTEENSQHPWTEHVSCKWSKEDTVTYAQAYNIELIEKRIITKLSNGFAFDYLMKIGVSGIAYPWAVLSHYGNEKEMIVKVDMDPDRETITWDTHSWAPILDAATSIGSSVFYNDPKMRIVSGIDQVLFVSQEAPPKIGYLYVEETSDSRGLAADISVLNESGHLLAKLISMRFSDIEAAADRTTGVHALVHQLAWVPPSFSETPLTLDRVLLVCDDAELSRTYADGIQTVAKEVMHTPSVNGFEDSAVLEALGNDGIVIIYVPGRTESLSDVPDKARRFTWEATRILQYLSALTTTTTFFIITDSVYKAASPTGLAQSSLYGLSRIAAQEHPEIWGGLIDNESSSFPALTVKYVQEQDVVRIEDGLPRVARLRPFSKHHRNEAGSTTILPKVHGTYLVTGGFGDIGLELLDFLVKKGARRIVVVSRNVLPPRRQWVNVEGKMKAAVDKVVSLETQGASIYGVSLDMSSPDAESQLITALDRLSLPPVLGVIHAAGVNEDGLIKDIIDASISRVFAPKVAGALTLHKLFPPASLDFFVLFSSIGQLVGTSGQAPYGAANAFLDALATHRRRQNDNTIAIQWTAWRNMGLAADSEFLTAELNSKGITDITCDEGFQAWEYLDKINTDHAVVTRARILDVDEPIPFPLVSDIVQRRDRPTVTTGPMEGSESNAVRPTSGPELKTWLSTKIRECIGAVLHMDIEDIDVRAAVADLGVDSVITVALRQKFQNVLGVKVPPTLMWKEPTVEHLVKWFNKQMEKET</sequence>
<feature type="active site" description="Proton acceptor; for dehydratase activity" evidence="6">
    <location>
        <position position="988"/>
    </location>
</feature>
<dbReference type="SMART" id="SM00822">
    <property type="entry name" value="PKS_KR"/>
    <property type="match status" value="1"/>
</dbReference>
<dbReference type="InterPro" id="IPR014030">
    <property type="entry name" value="Ketoacyl_synth_N"/>
</dbReference>
<dbReference type="PROSITE" id="PS52019">
    <property type="entry name" value="PKS_MFAS_DH"/>
    <property type="match status" value="1"/>
</dbReference>
<dbReference type="PANTHER" id="PTHR43775">
    <property type="entry name" value="FATTY ACID SYNTHASE"/>
    <property type="match status" value="1"/>
</dbReference>
<dbReference type="PANTHER" id="PTHR43775:SF22">
    <property type="entry name" value="SYNTHASE, PUTATIVE (JCVI)-RELATED"/>
    <property type="match status" value="1"/>
</dbReference>
<name>A0AAN6LQ71_9PLEO</name>
<dbReference type="InterPro" id="IPR016039">
    <property type="entry name" value="Thiolase-like"/>
</dbReference>
<feature type="domain" description="PKS/mFAS DH" evidence="10">
    <location>
        <begin position="956"/>
        <end position="1233"/>
    </location>
</feature>
<feature type="domain" description="Carrier" evidence="8">
    <location>
        <begin position="1732"/>
        <end position="1806"/>
    </location>
</feature>
<organism evidence="11 12">
    <name type="scientific">Pseudopithomyces chartarum</name>
    <dbReference type="NCBI Taxonomy" id="1892770"/>
    <lineage>
        <taxon>Eukaryota</taxon>
        <taxon>Fungi</taxon>
        <taxon>Dikarya</taxon>
        <taxon>Ascomycota</taxon>
        <taxon>Pezizomycotina</taxon>
        <taxon>Dothideomycetes</taxon>
        <taxon>Pleosporomycetidae</taxon>
        <taxon>Pleosporales</taxon>
        <taxon>Massarineae</taxon>
        <taxon>Didymosphaeriaceae</taxon>
        <taxon>Pseudopithomyces</taxon>
    </lineage>
</organism>
<dbReference type="SMART" id="SM00823">
    <property type="entry name" value="PKS_PP"/>
    <property type="match status" value="1"/>
</dbReference>
<dbReference type="InterPro" id="IPR016035">
    <property type="entry name" value="Acyl_Trfase/lysoPLipase"/>
</dbReference>
<dbReference type="SUPFAM" id="SSF52151">
    <property type="entry name" value="FabD/lysophospholipase-like"/>
    <property type="match status" value="1"/>
</dbReference>
<dbReference type="Gene3D" id="3.10.129.110">
    <property type="entry name" value="Polyketide synthase dehydratase"/>
    <property type="match status" value="1"/>
</dbReference>
<dbReference type="SMART" id="SM01294">
    <property type="entry name" value="PKS_PP_betabranch"/>
    <property type="match status" value="1"/>
</dbReference>
<evidence type="ECO:0000259" key="9">
    <source>
        <dbReference type="PROSITE" id="PS52004"/>
    </source>
</evidence>
<dbReference type="InterPro" id="IPR020841">
    <property type="entry name" value="PKS_Beta-ketoAc_synthase_dom"/>
</dbReference>
<dbReference type="Gene3D" id="3.40.50.720">
    <property type="entry name" value="NAD(P)-binding Rossmann-like Domain"/>
    <property type="match status" value="1"/>
</dbReference>
<dbReference type="InterPro" id="IPR020806">
    <property type="entry name" value="PKS_PP-bd"/>
</dbReference>
<feature type="region of interest" description="C-terminal hotdog fold" evidence="6">
    <location>
        <begin position="1091"/>
        <end position="1233"/>
    </location>
</feature>
<proteinExistence type="predicted"/>
<evidence type="ECO:0000256" key="2">
    <source>
        <dbReference type="ARBA" id="ARBA00022553"/>
    </source>
</evidence>
<dbReference type="Gene3D" id="1.10.1200.10">
    <property type="entry name" value="ACP-like"/>
    <property type="match status" value="1"/>
</dbReference>
<dbReference type="InterPro" id="IPR036736">
    <property type="entry name" value="ACP-like_sf"/>
</dbReference>
<dbReference type="Proteomes" id="UP001280581">
    <property type="component" value="Unassembled WGS sequence"/>
</dbReference>
<dbReference type="InterPro" id="IPR049552">
    <property type="entry name" value="PKS_DH_N"/>
</dbReference>
<protein>
    <recommendedName>
        <fullName evidence="13">6-methylsalicylic acid synthase</fullName>
    </recommendedName>
</protein>
<evidence type="ECO:0000256" key="3">
    <source>
        <dbReference type="ARBA" id="ARBA00022679"/>
    </source>
</evidence>
<dbReference type="Gene3D" id="3.30.70.250">
    <property type="entry name" value="Malonyl-CoA ACP transacylase, ACP-binding"/>
    <property type="match status" value="1"/>
</dbReference>
<evidence type="ECO:0000313" key="12">
    <source>
        <dbReference type="Proteomes" id="UP001280581"/>
    </source>
</evidence>
<dbReference type="Pfam" id="PF08659">
    <property type="entry name" value="KR"/>
    <property type="match status" value="1"/>
</dbReference>
<dbReference type="Pfam" id="PF22336">
    <property type="entry name" value="RhiE-like_linker"/>
    <property type="match status" value="1"/>
</dbReference>
<feature type="region of interest" description="Disordered" evidence="7">
    <location>
        <begin position="1708"/>
        <end position="1728"/>
    </location>
</feature>
<keyword evidence="5" id="KW-0511">Multifunctional enzyme</keyword>
<dbReference type="InterPro" id="IPR014043">
    <property type="entry name" value="Acyl_transferase_dom"/>
</dbReference>
<dbReference type="GO" id="GO:0004312">
    <property type="term" value="F:fatty acid synthase activity"/>
    <property type="evidence" value="ECO:0007669"/>
    <property type="project" value="TreeGrafter"/>
</dbReference>
<keyword evidence="12" id="KW-1185">Reference proteome</keyword>
<comment type="caution">
    <text evidence="11">The sequence shown here is derived from an EMBL/GenBank/DDBJ whole genome shotgun (WGS) entry which is preliminary data.</text>
</comment>
<keyword evidence="1" id="KW-0596">Phosphopantetheine</keyword>
<dbReference type="Gene3D" id="3.40.47.10">
    <property type="match status" value="1"/>
</dbReference>
<dbReference type="Pfam" id="PF00698">
    <property type="entry name" value="Acyl_transf_1"/>
    <property type="match status" value="1"/>
</dbReference>
<dbReference type="GO" id="GO:0031177">
    <property type="term" value="F:phosphopantetheine binding"/>
    <property type="evidence" value="ECO:0007669"/>
    <property type="project" value="InterPro"/>
</dbReference>
<dbReference type="InterPro" id="IPR014031">
    <property type="entry name" value="Ketoacyl_synth_C"/>
</dbReference>
<evidence type="ECO:0000256" key="6">
    <source>
        <dbReference type="PROSITE-ProRule" id="PRU01363"/>
    </source>
</evidence>
<feature type="domain" description="Ketosynthase family 3 (KS3)" evidence="9">
    <location>
        <begin position="37"/>
        <end position="481"/>
    </location>
</feature>
<dbReference type="Pfam" id="PF00550">
    <property type="entry name" value="PP-binding"/>
    <property type="match status" value="1"/>
</dbReference>
<dbReference type="SUPFAM" id="SSF53901">
    <property type="entry name" value="Thiolase-like"/>
    <property type="match status" value="1"/>
</dbReference>
<accession>A0AAN6LQ71</accession>
<dbReference type="Pfam" id="PF21089">
    <property type="entry name" value="PKS_DH_N"/>
    <property type="match status" value="1"/>
</dbReference>
<dbReference type="InterPro" id="IPR013968">
    <property type="entry name" value="PKS_KR"/>
</dbReference>
<feature type="active site" description="Proton donor; for dehydratase activity" evidence="6">
    <location>
        <position position="1152"/>
    </location>
</feature>
<reference evidence="11 12" key="1">
    <citation type="submission" date="2021-02" db="EMBL/GenBank/DDBJ databases">
        <title>Genome assembly of Pseudopithomyces chartarum.</title>
        <authorList>
            <person name="Jauregui R."/>
            <person name="Singh J."/>
            <person name="Voisey C."/>
        </authorList>
    </citation>
    <scope>NUCLEOTIDE SEQUENCE [LARGE SCALE GENOMIC DNA]</scope>
    <source>
        <strain evidence="11 12">AGR01</strain>
    </source>
</reference>
<dbReference type="PROSITE" id="PS52004">
    <property type="entry name" value="KS3_2"/>
    <property type="match status" value="1"/>
</dbReference>
<dbReference type="PROSITE" id="PS50075">
    <property type="entry name" value="CARRIER"/>
    <property type="match status" value="1"/>
</dbReference>
<evidence type="ECO:0008006" key="13">
    <source>
        <dbReference type="Google" id="ProtNLM"/>
    </source>
</evidence>
<dbReference type="InterPro" id="IPR054514">
    <property type="entry name" value="RhiE-like_linker"/>
</dbReference>
<dbReference type="Pfam" id="PF00109">
    <property type="entry name" value="ketoacyl-synt"/>
    <property type="match status" value="1"/>
</dbReference>
<evidence type="ECO:0000256" key="5">
    <source>
        <dbReference type="ARBA" id="ARBA00023268"/>
    </source>
</evidence>
<evidence type="ECO:0000256" key="4">
    <source>
        <dbReference type="ARBA" id="ARBA00022737"/>
    </source>
</evidence>
<evidence type="ECO:0000259" key="8">
    <source>
        <dbReference type="PROSITE" id="PS50075"/>
    </source>
</evidence>
<dbReference type="InterPro" id="IPR057326">
    <property type="entry name" value="KR_dom"/>
</dbReference>
<dbReference type="SUPFAM" id="SSF55048">
    <property type="entry name" value="Probable ACP-binding domain of malonyl-CoA ACP transacylase"/>
    <property type="match status" value="1"/>
</dbReference>
<dbReference type="CDD" id="cd00833">
    <property type="entry name" value="PKS"/>
    <property type="match status" value="1"/>
</dbReference>
<dbReference type="Gene3D" id="3.40.366.10">
    <property type="entry name" value="Malonyl-Coenzyme A Acyl Carrier Protein, domain 2"/>
    <property type="match status" value="1"/>
</dbReference>
<evidence type="ECO:0000259" key="10">
    <source>
        <dbReference type="PROSITE" id="PS52019"/>
    </source>
</evidence>
<dbReference type="SMART" id="SM00825">
    <property type="entry name" value="PKS_KS"/>
    <property type="match status" value="1"/>
</dbReference>
<dbReference type="SMART" id="SM00827">
    <property type="entry name" value="PKS_AT"/>
    <property type="match status" value="1"/>
</dbReference>
<dbReference type="EMBL" id="WVTA01000014">
    <property type="protein sequence ID" value="KAK3202464.1"/>
    <property type="molecule type" value="Genomic_DNA"/>
</dbReference>
<evidence type="ECO:0000256" key="7">
    <source>
        <dbReference type="SAM" id="MobiDB-lite"/>
    </source>
</evidence>
<evidence type="ECO:0000313" key="11">
    <source>
        <dbReference type="EMBL" id="KAK3202464.1"/>
    </source>
</evidence>
<dbReference type="InterPro" id="IPR006162">
    <property type="entry name" value="Ppantetheine_attach_site"/>
</dbReference>
<keyword evidence="2" id="KW-0597">Phosphoprotein</keyword>
<keyword evidence="3" id="KW-0808">Transferase</keyword>
<dbReference type="CDD" id="cd05274">
    <property type="entry name" value="KR_FAS_SDR_x"/>
    <property type="match status" value="1"/>
</dbReference>
<dbReference type="GO" id="GO:0044550">
    <property type="term" value="P:secondary metabolite biosynthetic process"/>
    <property type="evidence" value="ECO:0007669"/>
    <property type="project" value="TreeGrafter"/>
</dbReference>
<evidence type="ECO:0000256" key="1">
    <source>
        <dbReference type="ARBA" id="ARBA00022450"/>
    </source>
</evidence>
<dbReference type="InterPro" id="IPR009081">
    <property type="entry name" value="PP-bd_ACP"/>
</dbReference>
<dbReference type="SUPFAM" id="SSF51735">
    <property type="entry name" value="NAD(P)-binding Rossmann-fold domains"/>
    <property type="match status" value="2"/>
</dbReference>
<dbReference type="Pfam" id="PF02801">
    <property type="entry name" value="Ketoacyl-synt_C"/>
    <property type="match status" value="1"/>
</dbReference>
<feature type="region of interest" description="N-terminal hotdog fold" evidence="6">
    <location>
        <begin position="956"/>
        <end position="1076"/>
    </location>
</feature>
<dbReference type="InterPro" id="IPR042104">
    <property type="entry name" value="PKS_dehydratase_sf"/>
</dbReference>
<dbReference type="InterPro" id="IPR001227">
    <property type="entry name" value="Ac_transferase_dom_sf"/>
</dbReference>
<dbReference type="InterPro" id="IPR016036">
    <property type="entry name" value="Malonyl_transacylase_ACP-bd"/>
</dbReference>